<dbReference type="InterPro" id="IPR013788">
    <property type="entry name" value="Hemocyanin/hexamerin"/>
</dbReference>
<dbReference type="Proteomes" id="UP001497623">
    <property type="component" value="Unassembled WGS sequence"/>
</dbReference>
<keyword evidence="5" id="KW-1185">Reference proteome</keyword>
<keyword evidence="2" id="KW-0186">Copper</keyword>
<dbReference type="SUPFAM" id="SSF48056">
    <property type="entry name" value="Di-copper centre-containing domain"/>
    <property type="match status" value="1"/>
</dbReference>
<reference evidence="4 5" key="1">
    <citation type="submission" date="2024-05" db="EMBL/GenBank/DDBJ databases">
        <authorList>
            <person name="Wallberg A."/>
        </authorList>
    </citation>
    <scope>NUCLEOTIDE SEQUENCE [LARGE SCALE GENOMIC DNA]</scope>
</reference>
<sequence length="127" mass="14661">EGFFLMFERYHDTGHVLLSSTVVNGPTNVMIDAPTSGRDTVFYRWHQHIDATFERYQAMRRQITGYSQTLQELAEPLFEIQNAQVTSFRGTNLNNEIITGCSYHTIEVSNGLDFRGDEKTFIHMTHL</sequence>
<dbReference type="Pfam" id="PF00264">
    <property type="entry name" value="Tyrosinase"/>
    <property type="match status" value="1"/>
</dbReference>
<dbReference type="InterPro" id="IPR008922">
    <property type="entry name" value="Di-copper_centre_dom_sf"/>
</dbReference>
<dbReference type="InterPro" id="IPR002227">
    <property type="entry name" value="Tyrosinase_Cu-bd"/>
</dbReference>
<dbReference type="GO" id="GO:0046872">
    <property type="term" value="F:metal ion binding"/>
    <property type="evidence" value="ECO:0007669"/>
    <property type="project" value="UniProtKB-KW"/>
</dbReference>
<accession>A0AAV2SB49</accession>
<dbReference type="EMBL" id="CAXKWB010058835">
    <property type="protein sequence ID" value="CAL4181173.1"/>
    <property type="molecule type" value="Genomic_DNA"/>
</dbReference>
<proteinExistence type="predicted"/>
<keyword evidence="1" id="KW-0479">Metal-binding</keyword>
<evidence type="ECO:0000256" key="2">
    <source>
        <dbReference type="ARBA" id="ARBA00023008"/>
    </source>
</evidence>
<evidence type="ECO:0000256" key="1">
    <source>
        <dbReference type="ARBA" id="ARBA00022723"/>
    </source>
</evidence>
<organism evidence="4 5">
    <name type="scientific">Meganyctiphanes norvegica</name>
    <name type="common">Northern krill</name>
    <name type="synonym">Thysanopoda norvegica</name>
    <dbReference type="NCBI Taxonomy" id="48144"/>
    <lineage>
        <taxon>Eukaryota</taxon>
        <taxon>Metazoa</taxon>
        <taxon>Ecdysozoa</taxon>
        <taxon>Arthropoda</taxon>
        <taxon>Crustacea</taxon>
        <taxon>Multicrustacea</taxon>
        <taxon>Malacostraca</taxon>
        <taxon>Eumalacostraca</taxon>
        <taxon>Eucarida</taxon>
        <taxon>Euphausiacea</taxon>
        <taxon>Euphausiidae</taxon>
        <taxon>Meganyctiphanes</taxon>
    </lineage>
</organism>
<comment type="caution">
    <text evidence="4">The sequence shown here is derived from an EMBL/GenBank/DDBJ whole genome shotgun (WGS) entry which is preliminary data.</text>
</comment>
<gene>
    <name evidence="4" type="ORF">MNOR_LOCUS35390</name>
</gene>
<evidence type="ECO:0000313" key="5">
    <source>
        <dbReference type="Proteomes" id="UP001497623"/>
    </source>
</evidence>
<dbReference type="GO" id="GO:0016491">
    <property type="term" value="F:oxidoreductase activity"/>
    <property type="evidence" value="ECO:0007669"/>
    <property type="project" value="InterPro"/>
</dbReference>
<feature type="non-terminal residue" evidence="4">
    <location>
        <position position="127"/>
    </location>
</feature>
<feature type="domain" description="Tyrosinase copper-binding" evidence="3">
    <location>
        <begin position="10"/>
        <end position="58"/>
    </location>
</feature>
<evidence type="ECO:0000259" key="3">
    <source>
        <dbReference type="Pfam" id="PF00264"/>
    </source>
</evidence>
<name>A0AAV2SB49_MEGNR</name>
<dbReference type="Gene3D" id="1.10.1280.10">
    <property type="entry name" value="Di-copper center containing domain from catechol oxidase"/>
    <property type="match status" value="1"/>
</dbReference>
<dbReference type="PANTHER" id="PTHR11511">
    <property type="entry name" value="LARVAL STORAGE PROTEIN/PHENOLOXIDASE"/>
    <property type="match status" value="1"/>
</dbReference>
<protein>
    <recommendedName>
        <fullName evidence="3">Tyrosinase copper-binding domain-containing protein</fullName>
    </recommendedName>
</protein>
<feature type="non-terminal residue" evidence="4">
    <location>
        <position position="1"/>
    </location>
</feature>
<dbReference type="AlphaFoldDB" id="A0AAV2SB49"/>
<dbReference type="PANTHER" id="PTHR11511:SF4">
    <property type="entry name" value="PHENOLOXIDASE 2-RELATED"/>
    <property type="match status" value="1"/>
</dbReference>
<evidence type="ECO:0000313" key="4">
    <source>
        <dbReference type="EMBL" id="CAL4181173.1"/>
    </source>
</evidence>